<dbReference type="AlphaFoldDB" id="A0A6A5YY32"/>
<evidence type="ECO:0000256" key="4">
    <source>
        <dbReference type="ARBA" id="ARBA00023239"/>
    </source>
</evidence>
<evidence type="ECO:0000256" key="3">
    <source>
        <dbReference type="ARBA" id="ARBA00022833"/>
    </source>
</evidence>
<organism evidence="6 7">
    <name type="scientific">Lophiotrema nucula</name>
    <dbReference type="NCBI Taxonomy" id="690887"/>
    <lineage>
        <taxon>Eukaryota</taxon>
        <taxon>Fungi</taxon>
        <taxon>Dikarya</taxon>
        <taxon>Ascomycota</taxon>
        <taxon>Pezizomycotina</taxon>
        <taxon>Dothideomycetes</taxon>
        <taxon>Pleosporomycetidae</taxon>
        <taxon>Pleosporales</taxon>
        <taxon>Lophiotremataceae</taxon>
        <taxon>Lophiotrema</taxon>
    </lineage>
</organism>
<keyword evidence="7" id="KW-1185">Reference proteome</keyword>
<evidence type="ECO:0000256" key="1">
    <source>
        <dbReference type="ARBA" id="ARBA00005495"/>
    </source>
</evidence>
<comment type="similarity">
    <text evidence="1">Belongs to the Gfa family.</text>
</comment>
<protein>
    <submittedName>
        <fullName evidence="6">Mss4-like protein</fullName>
    </submittedName>
</protein>
<dbReference type="PROSITE" id="PS51891">
    <property type="entry name" value="CENP_V_GFA"/>
    <property type="match status" value="1"/>
</dbReference>
<evidence type="ECO:0000313" key="7">
    <source>
        <dbReference type="Proteomes" id="UP000799770"/>
    </source>
</evidence>
<dbReference type="GO" id="GO:0016846">
    <property type="term" value="F:carbon-sulfur lyase activity"/>
    <property type="evidence" value="ECO:0007669"/>
    <property type="project" value="InterPro"/>
</dbReference>
<dbReference type="InterPro" id="IPR006913">
    <property type="entry name" value="CENP-V/GFA"/>
</dbReference>
<dbReference type="OrthoDB" id="9985472at2759"/>
<evidence type="ECO:0000256" key="2">
    <source>
        <dbReference type="ARBA" id="ARBA00022723"/>
    </source>
</evidence>
<evidence type="ECO:0000259" key="5">
    <source>
        <dbReference type="PROSITE" id="PS51891"/>
    </source>
</evidence>
<proteinExistence type="inferred from homology"/>
<keyword evidence="3" id="KW-0862">Zinc</keyword>
<dbReference type="InterPro" id="IPR011057">
    <property type="entry name" value="Mss4-like_sf"/>
</dbReference>
<dbReference type="EMBL" id="ML977336">
    <property type="protein sequence ID" value="KAF2111008.1"/>
    <property type="molecule type" value="Genomic_DNA"/>
</dbReference>
<dbReference type="PANTHER" id="PTHR33337:SF43">
    <property type="entry name" value="CENP-V_GFA DOMAIN-CONTAINING PROTEIN"/>
    <property type="match status" value="1"/>
</dbReference>
<keyword evidence="2" id="KW-0479">Metal-binding</keyword>
<dbReference type="GO" id="GO:0046872">
    <property type="term" value="F:metal ion binding"/>
    <property type="evidence" value="ECO:0007669"/>
    <property type="project" value="UniProtKB-KW"/>
</dbReference>
<accession>A0A6A5YY32</accession>
<evidence type="ECO:0000313" key="6">
    <source>
        <dbReference type="EMBL" id="KAF2111008.1"/>
    </source>
</evidence>
<dbReference type="PANTHER" id="PTHR33337">
    <property type="entry name" value="GFA DOMAIN-CONTAINING PROTEIN"/>
    <property type="match status" value="1"/>
</dbReference>
<sequence length="166" mass="18235">MPPTLTGDPKSHPNSSFIDGLTGTCLCGSITVTIKDQELFTKKRGHLCHCSNCRKSSGSFVAANLAIDSDVVEVKDRDGTLKTYDDYETGSGKKVERVFCARDGNPIMSVPEIYPGKVVLKMGIFPRIPAPEMETFSDHRHAWQGEHDGLIQYATVRGGKKFGEKE</sequence>
<name>A0A6A5YY32_9PLEO</name>
<reference evidence="6" key="1">
    <citation type="journal article" date="2020" name="Stud. Mycol.">
        <title>101 Dothideomycetes genomes: a test case for predicting lifestyles and emergence of pathogens.</title>
        <authorList>
            <person name="Haridas S."/>
            <person name="Albert R."/>
            <person name="Binder M."/>
            <person name="Bloem J."/>
            <person name="Labutti K."/>
            <person name="Salamov A."/>
            <person name="Andreopoulos B."/>
            <person name="Baker S."/>
            <person name="Barry K."/>
            <person name="Bills G."/>
            <person name="Bluhm B."/>
            <person name="Cannon C."/>
            <person name="Castanera R."/>
            <person name="Culley D."/>
            <person name="Daum C."/>
            <person name="Ezra D."/>
            <person name="Gonzalez J."/>
            <person name="Henrissat B."/>
            <person name="Kuo A."/>
            <person name="Liang C."/>
            <person name="Lipzen A."/>
            <person name="Lutzoni F."/>
            <person name="Magnuson J."/>
            <person name="Mondo S."/>
            <person name="Nolan M."/>
            <person name="Ohm R."/>
            <person name="Pangilinan J."/>
            <person name="Park H.-J."/>
            <person name="Ramirez L."/>
            <person name="Alfaro M."/>
            <person name="Sun H."/>
            <person name="Tritt A."/>
            <person name="Yoshinaga Y."/>
            <person name="Zwiers L.-H."/>
            <person name="Turgeon B."/>
            <person name="Goodwin S."/>
            <person name="Spatafora J."/>
            <person name="Crous P."/>
            <person name="Grigoriev I."/>
        </authorList>
    </citation>
    <scope>NUCLEOTIDE SEQUENCE</scope>
    <source>
        <strain evidence="6">CBS 627.86</strain>
    </source>
</reference>
<keyword evidence="4" id="KW-0456">Lyase</keyword>
<feature type="domain" description="CENP-V/GFA" evidence="5">
    <location>
        <begin position="21"/>
        <end position="144"/>
    </location>
</feature>
<gene>
    <name evidence="6" type="ORF">BDV96DRAFT_500331</name>
</gene>
<dbReference type="Gene3D" id="3.90.1590.10">
    <property type="entry name" value="glutathione-dependent formaldehyde- activating enzyme (gfa)"/>
    <property type="match status" value="1"/>
</dbReference>
<dbReference type="Pfam" id="PF04828">
    <property type="entry name" value="GFA"/>
    <property type="match status" value="1"/>
</dbReference>
<dbReference type="Proteomes" id="UP000799770">
    <property type="component" value="Unassembled WGS sequence"/>
</dbReference>
<dbReference type="SUPFAM" id="SSF51316">
    <property type="entry name" value="Mss4-like"/>
    <property type="match status" value="1"/>
</dbReference>